<dbReference type="GO" id="GO:0030288">
    <property type="term" value="C:outer membrane-bounded periplasmic space"/>
    <property type="evidence" value="ECO:0007669"/>
    <property type="project" value="TreeGrafter"/>
</dbReference>
<name>I9LAR1_9FIRM</name>
<dbReference type="AlphaFoldDB" id="I9LAR1"/>
<dbReference type="OrthoDB" id="9180606at2"/>
<proteinExistence type="predicted"/>
<evidence type="ECO:0000313" key="4">
    <source>
        <dbReference type="Proteomes" id="UP000004324"/>
    </source>
</evidence>
<comment type="caution">
    <text evidence="3">The sequence shown here is derived from an EMBL/GenBank/DDBJ whole genome shotgun (WGS) entry which is preliminary data.</text>
</comment>
<dbReference type="EMBL" id="AKVJ01000030">
    <property type="protein sequence ID" value="EIW17504.1"/>
    <property type="molecule type" value="Genomic_DNA"/>
</dbReference>
<dbReference type="PANTHER" id="PTHR30404">
    <property type="entry name" value="N-ACETYLMURAMOYL-L-ALANINE AMIDASE"/>
    <property type="match status" value="1"/>
</dbReference>
<protein>
    <submittedName>
        <fullName evidence="3">Cell wall hydrolase/autolysin</fullName>
    </submittedName>
</protein>
<dbReference type="Proteomes" id="UP000004324">
    <property type="component" value="Unassembled WGS sequence"/>
</dbReference>
<accession>I9LAR1</accession>
<keyword evidence="4" id="KW-1185">Reference proteome</keyword>
<evidence type="ECO:0000256" key="1">
    <source>
        <dbReference type="ARBA" id="ARBA00022801"/>
    </source>
</evidence>
<dbReference type="PATRIC" id="fig|1149862.3.peg.3223"/>
<keyword evidence="1 3" id="KW-0378">Hydrolase</keyword>
<dbReference type="CDD" id="cd02696">
    <property type="entry name" value="MurNAc-LAA"/>
    <property type="match status" value="1"/>
</dbReference>
<sequence>MAKIFINPGHAPEGYPDPGAVGPSGLRESDVAVDVGVMVCVYLRSAGSEVIVYQSDSLPDICHRANAWGADAVVSIHCNSFSAPSATGMEIWTSRGQTRADSLATYIMAQMAGEFPTLPIRGDWSDGDVDKEAGLYVLNNTHAPAVLVELAFISNPDEEAILASHEGKRMFAAAIARGVTDWQVAAQ</sequence>
<gene>
    <name evidence="3" type="ORF">FB4_4253</name>
</gene>
<reference evidence="3 4" key="1">
    <citation type="journal article" date="2012" name="J. Bacteriol.">
        <title>Draft Genome Sequences for Two Metal-Reducing Pelosinus fermentans Strains Isolated from a Cr(VI)-Contaminated Site and for Type Strain R7.</title>
        <authorList>
            <person name="Brown S.D."/>
            <person name="Podar M."/>
            <person name="Klingeman D.M."/>
            <person name="Johnson C.M."/>
            <person name="Yang Z.K."/>
            <person name="Utturkar S.M."/>
            <person name="Land M.L."/>
            <person name="Mosher J.J."/>
            <person name="Hurt R.A.Jr."/>
            <person name="Phelps T.J."/>
            <person name="Palumbo A.V."/>
            <person name="Arkin A.P."/>
            <person name="Hazen T.C."/>
            <person name="Elias D.A."/>
        </authorList>
    </citation>
    <scope>NUCLEOTIDE SEQUENCE [LARGE SCALE GENOMIC DNA]</scope>
    <source>
        <strain evidence="3 4">B4</strain>
    </source>
</reference>
<dbReference type="GO" id="GO:0008745">
    <property type="term" value="F:N-acetylmuramoyl-L-alanine amidase activity"/>
    <property type="evidence" value="ECO:0007669"/>
    <property type="project" value="InterPro"/>
</dbReference>
<dbReference type="SUPFAM" id="SSF53187">
    <property type="entry name" value="Zn-dependent exopeptidases"/>
    <property type="match status" value="1"/>
</dbReference>
<dbReference type="InterPro" id="IPR050695">
    <property type="entry name" value="N-acetylmuramoyl_amidase_3"/>
</dbReference>
<dbReference type="GO" id="GO:0009253">
    <property type="term" value="P:peptidoglycan catabolic process"/>
    <property type="evidence" value="ECO:0007669"/>
    <property type="project" value="InterPro"/>
</dbReference>
<feature type="domain" description="MurNAc-LAA" evidence="2">
    <location>
        <begin position="62"/>
        <end position="180"/>
    </location>
</feature>
<organism evidence="3 4">
    <name type="scientific">Pelosinus fermentans B4</name>
    <dbReference type="NCBI Taxonomy" id="1149862"/>
    <lineage>
        <taxon>Bacteria</taxon>
        <taxon>Bacillati</taxon>
        <taxon>Bacillota</taxon>
        <taxon>Negativicutes</taxon>
        <taxon>Selenomonadales</taxon>
        <taxon>Sporomusaceae</taxon>
        <taxon>Pelosinus</taxon>
    </lineage>
</organism>
<dbReference type="PANTHER" id="PTHR30404:SF0">
    <property type="entry name" value="N-ACETYLMURAMOYL-L-ALANINE AMIDASE AMIC"/>
    <property type="match status" value="1"/>
</dbReference>
<dbReference type="InterPro" id="IPR002508">
    <property type="entry name" value="MurNAc-LAA_cat"/>
</dbReference>
<evidence type="ECO:0000259" key="2">
    <source>
        <dbReference type="SMART" id="SM00646"/>
    </source>
</evidence>
<dbReference type="RefSeq" id="WP_007935958.1">
    <property type="nucleotide sequence ID" value="NZ_AKVJ01000030.1"/>
</dbReference>
<evidence type="ECO:0000313" key="3">
    <source>
        <dbReference type="EMBL" id="EIW17504.1"/>
    </source>
</evidence>
<dbReference type="SMART" id="SM00646">
    <property type="entry name" value="Ami_3"/>
    <property type="match status" value="1"/>
</dbReference>
<dbReference type="Pfam" id="PF01520">
    <property type="entry name" value="Amidase_3"/>
    <property type="match status" value="1"/>
</dbReference>
<dbReference type="Gene3D" id="3.40.630.40">
    <property type="entry name" value="Zn-dependent exopeptidases"/>
    <property type="match status" value="1"/>
</dbReference>